<sequence>MMPAPGDGLLPQPPSSAPPVEAPSRPARPLPPPIITTTSQMGQSRRVLPDKNVTEATIEQAYVDFIFYCNPGVPADADDEPLRDAFRSPPRSGGKSFNIFVLYQLIGALESKELKSWTELALKLGVEPPDQEKGGSSQKIQQYARWMHSMHVDAFFEYLMGRPRHPYWSELPTDPDPVIEAGRDGVAPKDDMALRALLPHIRPKRGRKRETDEGFSPSQRPRLNSPLGQGNSPNHHETYGPWSAHPDGRPLPIPAPGDPLRSGGSMSGWSGPEAAQTPLTAYPQSAITPSSRGGFWGDDALFFKQKKNKRNGPKVVSSAWRSSAIASGKPRGRPPINRTPIDGQSPFPRDSVAFTVNPITPSPNNSPRHLPLPTPSPLMSQPPLPPPSPSTSTAPTYPPSSGLRMATPNHFPNFPLQQQSASASRPARPSISLHVPERSGGSVRLATPPPLHMSHLQAPCVSIPPIPPVEQSTPAIDSAGIPAQTSTARNPPPPQPIDTNKVNIETLNYGKASLSMPPDPTAPCDGPNLAATSASGGPRTNFFDSLSDRTNVDALYSHFVVEVMMADWVDVDGNPAEPACADEAAAIITTVIESLFKASASNESFLINVAALAGGKMLMTTTRMRLARLERLERGTLYTCSWEYRLGPLRGTFSMTQEVSYDLFRPGQDGKKGEEEEEEEGMGGENEGARYWQKKYKDLSEVVRMKDEQITDLKRSVVGTLRASKGPKGP</sequence>
<feature type="compositionally biased region" description="Pro residues" evidence="1">
    <location>
        <begin position="11"/>
        <end position="34"/>
    </location>
</feature>
<dbReference type="PANTHER" id="PTHR42048">
    <property type="entry name" value="ARS-BINDING PROTEIN 2"/>
    <property type="match status" value="1"/>
</dbReference>
<accession>A0A084GHN7</accession>
<dbReference type="Proteomes" id="UP000028545">
    <property type="component" value="Unassembled WGS sequence"/>
</dbReference>
<dbReference type="EMBL" id="JOWA01000011">
    <property type="protein sequence ID" value="KEZ46849.1"/>
    <property type="molecule type" value="Genomic_DNA"/>
</dbReference>
<evidence type="ECO:0000313" key="2">
    <source>
        <dbReference type="EMBL" id="KEZ46849.1"/>
    </source>
</evidence>
<feature type="compositionally biased region" description="Low complexity" evidence="1">
    <location>
        <begin position="390"/>
        <end position="401"/>
    </location>
</feature>
<dbReference type="PANTHER" id="PTHR42048:SF1">
    <property type="entry name" value="ARS-BINDING PROTEIN 2"/>
    <property type="match status" value="1"/>
</dbReference>
<feature type="region of interest" description="Disordered" evidence="1">
    <location>
        <begin position="664"/>
        <end position="688"/>
    </location>
</feature>
<organism evidence="2 3">
    <name type="scientific">Pseudallescheria apiosperma</name>
    <name type="common">Scedosporium apiospermum</name>
    <dbReference type="NCBI Taxonomy" id="563466"/>
    <lineage>
        <taxon>Eukaryota</taxon>
        <taxon>Fungi</taxon>
        <taxon>Dikarya</taxon>
        <taxon>Ascomycota</taxon>
        <taxon>Pezizomycotina</taxon>
        <taxon>Sordariomycetes</taxon>
        <taxon>Hypocreomycetidae</taxon>
        <taxon>Microascales</taxon>
        <taxon>Microascaceae</taxon>
        <taxon>Scedosporium</taxon>
    </lineage>
</organism>
<dbReference type="OrthoDB" id="2104370at2759"/>
<dbReference type="AlphaFoldDB" id="A0A084GHN7"/>
<dbReference type="Pfam" id="PF09441">
    <property type="entry name" value="Abp2"/>
    <property type="match status" value="1"/>
</dbReference>
<dbReference type="VEuPathDB" id="FungiDB:SAPIO_CDS0166"/>
<evidence type="ECO:0000313" key="3">
    <source>
        <dbReference type="Proteomes" id="UP000028545"/>
    </source>
</evidence>
<feature type="region of interest" description="Disordered" evidence="1">
    <location>
        <begin position="197"/>
        <end position="276"/>
    </location>
</feature>
<keyword evidence="3" id="KW-1185">Reference proteome</keyword>
<comment type="caution">
    <text evidence="2">The sequence shown here is derived from an EMBL/GenBank/DDBJ whole genome shotgun (WGS) entry which is preliminary data.</text>
</comment>
<dbReference type="OMA" id="RRGPKNV"/>
<dbReference type="KEGG" id="sapo:SAPIO_CDS0166"/>
<dbReference type="HOGENOM" id="CLU_014337_0_0_1"/>
<feature type="compositionally biased region" description="Low complexity" evidence="1">
    <location>
        <begin position="417"/>
        <end position="430"/>
    </location>
</feature>
<proteinExistence type="predicted"/>
<protein>
    <submittedName>
        <fullName evidence="2">ARS binding protein 2</fullName>
    </submittedName>
</protein>
<dbReference type="GO" id="GO:0003688">
    <property type="term" value="F:DNA replication origin binding"/>
    <property type="evidence" value="ECO:0007669"/>
    <property type="project" value="TreeGrafter"/>
</dbReference>
<gene>
    <name evidence="2" type="ORF">SAPIO_CDS0166</name>
</gene>
<evidence type="ECO:0000256" key="1">
    <source>
        <dbReference type="SAM" id="MobiDB-lite"/>
    </source>
</evidence>
<dbReference type="GeneID" id="27718318"/>
<feature type="compositionally biased region" description="Pro residues" evidence="1">
    <location>
        <begin position="370"/>
        <end position="389"/>
    </location>
</feature>
<feature type="region of interest" description="Disordered" evidence="1">
    <location>
        <begin position="308"/>
        <end position="447"/>
    </location>
</feature>
<feature type="region of interest" description="Disordered" evidence="1">
    <location>
        <begin position="471"/>
        <end position="498"/>
    </location>
</feature>
<dbReference type="RefSeq" id="XP_016646648.1">
    <property type="nucleotide sequence ID" value="XM_016783015.1"/>
</dbReference>
<feature type="region of interest" description="Disordered" evidence="1">
    <location>
        <begin position="1"/>
        <end position="39"/>
    </location>
</feature>
<feature type="compositionally biased region" description="Polar residues" evidence="1">
    <location>
        <begin position="216"/>
        <end position="233"/>
    </location>
</feature>
<name>A0A084GHN7_PSEDA</name>
<reference evidence="2 3" key="1">
    <citation type="journal article" date="2014" name="Genome Announc.">
        <title>Draft genome sequence of the pathogenic fungus Scedosporium apiospermum.</title>
        <authorList>
            <person name="Vandeputte P."/>
            <person name="Ghamrawi S."/>
            <person name="Rechenmann M."/>
            <person name="Iltis A."/>
            <person name="Giraud S."/>
            <person name="Fleury M."/>
            <person name="Thornton C."/>
            <person name="Delhaes L."/>
            <person name="Meyer W."/>
            <person name="Papon N."/>
            <person name="Bouchara J.P."/>
        </authorList>
    </citation>
    <scope>NUCLEOTIDE SEQUENCE [LARGE SCALE GENOMIC DNA]</scope>
    <source>
        <strain evidence="2 3">IHEM 14462</strain>
    </source>
</reference>
<feature type="compositionally biased region" description="Polar residues" evidence="1">
    <location>
        <begin position="357"/>
        <end position="367"/>
    </location>
</feature>
<dbReference type="InterPro" id="IPR018562">
    <property type="entry name" value="ARS-binding_2"/>
</dbReference>